<comment type="catalytic activity">
    <reaction evidence="10">
        <text>(4R)-4-hydroxy-2-oxoglutarate = glyoxylate + pyruvate</text>
        <dbReference type="Rhea" id="RHEA:30687"/>
        <dbReference type="ChEBI" id="CHEBI:15361"/>
        <dbReference type="ChEBI" id="CHEBI:36655"/>
        <dbReference type="ChEBI" id="CHEBI:62213"/>
        <dbReference type="EC" id="4.1.3.16"/>
    </reaction>
</comment>
<dbReference type="PROSITE" id="PS00666">
    <property type="entry name" value="DHDPS_2"/>
    <property type="match status" value="1"/>
</dbReference>
<keyword evidence="13" id="KW-1185">Reference proteome</keyword>
<dbReference type="InterPro" id="IPR002220">
    <property type="entry name" value="DapA-like"/>
</dbReference>
<comment type="similarity">
    <text evidence="2">Belongs to the DapA family.</text>
</comment>
<keyword evidence="6" id="KW-0456">Lyase</keyword>
<dbReference type="InterPro" id="IPR020625">
    <property type="entry name" value="Schiff_base-form_aldolases_AS"/>
</dbReference>
<keyword evidence="7" id="KW-0704">Schiff base</keyword>
<dbReference type="PRINTS" id="PR00146">
    <property type="entry name" value="DHPICSNTHASE"/>
</dbReference>
<evidence type="ECO:0000256" key="6">
    <source>
        <dbReference type="ARBA" id="ARBA00023239"/>
    </source>
</evidence>
<comment type="subunit">
    <text evidence="3">Homotetramer.</text>
</comment>
<accession>A0AAD4MF66</accession>
<evidence type="ECO:0000256" key="4">
    <source>
        <dbReference type="ARBA" id="ARBA00012215"/>
    </source>
</evidence>
<evidence type="ECO:0000256" key="3">
    <source>
        <dbReference type="ARBA" id="ARBA00011881"/>
    </source>
</evidence>
<evidence type="ECO:0000313" key="12">
    <source>
        <dbReference type="EMBL" id="KAI1691601.1"/>
    </source>
</evidence>
<dbReference type="PANTHER" id="PTHR12128:SF66">
    <property type="entry name" value="4-HYDROXY-2-OXOGLUTARATE ALDOLASE, MITOCHONDRIAL"/>
    <property type="match status" value="1"/>
</dbReference>
<dbReference type="SUPFAM" id="SSF51569">
    <property type="entry name" value="Aldolase"/>
    <property type="match status" value="1"/>
</dbReference>
<comment type="function">
    <text evidence="1">Catalyzes the final step in the metabolic pathway of hydroxyproline.</text>
</comment>
<dbReference type="Proteomes" id="UP001201812">
    <property type="component" value="Unassembled WGS sequence"/>
</dbReference>
<dbReference type="Pfam" id="PF00701">
    <property type="entry name" value="DHDPS"/>
    <property type="match status" value="1"/>
</dbReference>
<evidence type="ECO:0000256" key="5">
    <source>
        <dbReference type="ARBA" id="ARBA00018425"/>
    </source>
</evidence>
<evidence type="ECO:0000256" key="2">
    <source>
        <dbReference type="ARBA" id="ARBA00007592"/>
    </source>
</evidence>
<reference evidence="12" key="1">
    <citation type="submission" date="2022-01" db="EMBL/GenBank/DDBJ databases">
        <title>Genome Sequence Resource for Two Populations of Ditylenchus destructor, the Migratory Endoparasitic Phytonematode.</title>
        <authorList>
            <person name="Zhang H."/>
            <person name="Lin R."/>
            <person name="Xie B."/>
        </authorList>
    </citation>
    <scope>NUCLEOTIDE SEQUENCE</scope>
    <source>
        <strain evidence="12">BazhouSP</strain>
    </source>
</reference>
<evidence type="ECO:0000256" key="9">
    <source>
        <dbReference type="ARBA" id="ARBA00032879"/>
    </source>
</evidence>
<gene>
    <name evidence="12" type="ORF">DdX_21774</name>
</gene>
<dbReference type="EMBL" id="JAKKPZ010000904">
    <property type="protein sequence ID" value="KAI1691601.1"/>
    <property type="molecule type" value="Genomic_DNA"/>
</dbReference>
<dbReference type="SMART" id="SM01130">
    <property type="entry name" value="DHDPS"/>
    <property type="match status" value="1"/>
</dbReference>
<dbReference type="AlphaFoldDB" id="A0AAD4MF66"/>
<dbReference type="PANTHER" id="PTHR12128">
    <property type="entry name" value="DIHYDRODIPICOLINATE SYNTHASE"/>
    <property type="match status" value="1"/>
</dbReference>
<sequence>MGISGYHLGKATAWARRLSERPIAGLLVAAPHYVRPSQAGLLEWFRAIADASSVPVLVYDIPYRTGVTITRETLLALAAHPRIRGIKDCGGDMAKTRAVIADGRLQVLTGEDHQIFGTMAEGGAGAIAASGNVQTARFVRLVRLLAENRLAEARAEWQPLQPLVEMLFAEPNPGPLKALLAHKGEMADELRSPMTRASGGLRERLVELDARLSRP</sequence>
<dbReference type="GO" id="GO:0008840">
    <property type="term" value="F:4-hydroxy-tetrahydrodipicolinate synthase activity"/>
    <property type="evidence" value="ECO:0007669"/>
    <property type="project" value="TreeGrafter"/>
</dbReference>
<evidence type="ECO:0000256" key="10">
    <source>
        <dbReference type="ARBA" id="ARBA00033610"/>
    </source>
</evidence>
<dbReference type="EC" id="4.1.3.16" evidence="4"/>
<dbReference type="Gene3D" id="3.20.20.70">
    <property type="entry name" value="Aldolase class I"/>
    <property type="match status" value="1"/>
</dbReference>
<dbReference type="InterPro" id="IPR013785">
    <property type="entry name" value="Aldolase_TIM"/>
</dbReference>
<comment type="caution">
    <text evidence="12">The sequence shown here is derived from an EMBL/GenBank/DDBJ whole genome shotgun (WGS) entry which is preliminary data.</text>
</comment>
<evidence type="ECO:0000256" key="7">
    <source>
        <dbReference type="ARBA" id="ARBA00023270"/>
    </source>
</evidence>
<evidence type="ECO:0000256" key="1">
    <source>
        <dbReference type="ARBA" id="ARBA00002577"/>
    </source>
</evidence>
<evidence type="ECO:0000256" key="11">
    <source>
        <dbReference type="ARBA" id="ARBA00033613"/>
    </source>
</evidence>
<comment type="catalytic activity">
    <reaction evidence="11">
        <text>(4S)-4-hydroxy-2-oxoglutarate = glyoxylate + pyruvate</text>
        <dbReference type="Rhea" id="RHEA:35639"/>
        <dbReference type="ChEBI" id="CHEBI:15361"/>
        <dbReference type="ChEBI" id="CHEBI:36655"/>
        <dbReference type="ChEBI" id="CHEBI:71685"/>
        <dbReference type="EC" id="4.1.3.16"/>
    </reaction>
</comment>
<protein>
    <recommendedName>
        <fullName evidence="5">4-hydroxy-2-oxoglutarate aldolase, mitochondrial</fullName>
        <ecNumber evidence="4">4.1.3.16</ecNumber>
    </recommendedName>
    <alternativeName>
        <fullName evidence="9">Dihydrodipicolinate synthase-like</fullName>
    </alternativeName>
    <alternativeName>
        <fullName evidence="8">Probable 2-keto-4-hydroxyglutarate aldolase</fullName>
    </alternativeName>
</protein>
<name>A0AAD4MF66_9BILA</name>
<dbReference type="GO" id="GO:0008700">
    <property type="term" value="F:(R,S)-4-hydroxy-2-oxoglutarate aldolase activity"/>
    <property type="evidence" value="ECO:0007669"/>
    <property type="project" value="UniProtKB-EC"/>
</dbReference>
<proteinExistence type="inferred from homology"/>
<evidence type="ECO:0000256" key="8">
    <source>
        <dbReference type="ARBA" id="ARBA00030874"/>
    </source>
</evidence>
<dbReference type="GO" id="GO:0044281">
    <property type="term" value="P:small molecule metabolic process"/>
    <property type="evidence" value="ECO:0007669"/>
    <property type="project" value="UniProtKB-ARBA"/>
</dbReference>
<organism evidence="12 13">
    <name type="scientific">Ditylenchus destructor</name>
    <dbReference type="NCBI Taxonomy" id="166010"/>
    <lineage>
        <taxon>Eukaryota</taxon>
        <taxon>Metazoa</taxon>
        <taxon>Ecdysozoa</taxon>
        <taxon>Nematoda</taxon>
        <taxon>Chromadorea</taxon>
        <taxon>Rhabditida</taxon>
        <taxon>Tylenchina</taxon>
        <taxon>Tylenchomorpha</taxon>
        <taxon>Sphaerularioidea</taxon>
        <taxon>Anguinidae</taxon>
        <taxon>Anguininae</taxon>
        <taxon>Ditylenchus</taxon>
    </lineage>
</organism>
<evidence type="ECO:0000313" key="13">
    <source>
        <dbReference type="Proteomes" id="UP001201812"/>
    </source>
</evidence>